<dbReference type="InterPro" id="IPR036908">
    <property type="entry name" value="RlpA-like_sf"/>
</dbReference>
<evidence type="ECO:0000256" key="4">
    <source>
        <dbReference type="RuleBase" id="RU003495"/>
    </source>
</evidence>
<dbReference type="GO" id="GO:0005886">
    <property type="term" value="C:plasma membrane"/>
    <property type="evidence" value="ECO:0007669"/>
    <property type="project" value="UniProtKB-SubCell"/>
</dbReference>
<keyword evidence="1 3" id="KW-0456">Lyase</keyword>
<proteinExistence type="inferred from homology"/>
<comment type="function">
    <text evidence="3">Lytic transglycosylase with a strong preference for naked glycan strands that lack stem peptides.</text>
</comment>
<dbReference type="Pfam" id="PF03330">
    <property type="entry name" value="DPBB_1"/>
    <property type="match status" value="1"/>
</dbReference>
<dbReference type="Proteomes" id="UP000565286">
    <property type="component" value="Unassembled WGS sequence"/>
</dbReference>
<comment type="similarity">
    <text evidence="3 4">Belongs to the RlpA family.</text>
</comment>
<dbReference type="NCBIfam" id="TIGR00413">
    <property type="entry name" value="rlpA"/>
    <property type="match status" value="1"/>
</dbReference>
<dbReference type="Gene3D" id="2.40.40.10">
    <property type="entry name" value="RlpA-like domain"/>
    <property type="match status" value="1"/>
</dbReference>
<keyword evidence="3 6" id="KW-0449">Lipoprotein</keyword>
<gene>
    <name evidence="3" type="primary">rlpA</name>
    <name evidence="6" type="ORF">GGQ73_003002</name>
</gene>
<comment type="subcellular location">
    <subcellularLocation>
        <location evidence="3">Cell membrane</location>
        <topology evidence="3">Lipid-anchor</topology>
    </subcellularLocation>
</comment>
<evidence type="ECO:0000256" key="2">
    <source>
        <dbReference type="ARBA" id="ARBA00023316"/>
    </source>
</evidence>
<dbReference type="InterPro" id="IPR034718">
    <property type="entry name" value="RlpA"/>
</dbReference>
<dbReference type="PROSITE" id="PS51257">
    <property type="entry name" value="PROKAR_LIPOPROTEIN"/>
    <property type="match status" value="1"/>
</dbReference>
<evidence type="ECO:0000256" key="1">
    <source>
        <dbReference type="ARBA" id="ARBA00023239"/>
    </source>
</evidence>
<dbReference type="EMBL" id="JACIDV010000008">
    <property type="protein sequence ID" value="MBB3947038.1"/>
    <property type="molecule type" value="Genomic_DNA"/>
</dbReference>
<evidence type="ECO:0000259" key="5">
    <source>
        <dbReference type="Pfam" id="PF03330"/>
    </source>
</evidence>
<name>A0A7W6CAW5_9HYPH</name>
<keyword evidence="3" id="KW-0472">Membrane</keyword>
<dbReference type="EC" id="4.2.2.-" evidence="3"/>
<accession>A0A7W6CAW5</accession>
<dbReference type="HAMAP" id="MF_02071">
    <property type="entry name" value="RlpA"/>
    <property type="match status" value="1"/>
</dbReference>
<dbReference type="GO" id="GO:0008932">
    <property type="term" value="F:lytic endotransglycosylase activity"/>
    <property type="evidence" value="ECO:0007669"/>
    <property type="project" value="UniProtKB-UniRule"/>
</dbReference>
<feature type="domain" description="RlpA-like protein double-psi beta-barrel" evidence="5">
    <location>
        <begin position="96"/>
        <end position="184"/>
    </location>
</feature>
<dbReference type="PANTHER" id="PTHR34183:SF1">
    <property type="entry name" value="ENDOLYTIC PEPTIDOGLYCAN TRANSGLYCOSYLASE RLPA"/>
    <property type="match status" value="1"/>
</dbReference>
<dbReference type="GO" id="GO:0000270">
    <property type="term" value="P:peptidoglycan metabolic process"/>
    <property type="evidence" value="ECO:0007669"/>
    <property type="project" value="UniProtKB-UniRule"/>
</dbReference>
<dbReference type="PANTHER" id="PTHR34183">
    <property type="entry name" value="ENDOLYTIC PEPTIDOGLYCAN TRANSGLYCOSYLASE RLPA"/>
    <property type="match status" value="1"/>
</dbReference>
<dbReference type="RefSeq" id="WP_412762981.1">
    <property type="nucleotide sequence ID" value="NZ_JACIDV010000008.1"/>
</dbReference>
<keyword evidence="7" id="KW-1185">Reference proteome</keyword>
<comment type="caution">
    <text evidence="6">The sequence shown here is derived from an EMBL/GenBank/DDBJ whole genome shotgun (WGS) entry which is preliminary data.</text>
</comment>
<protein>
    <recommendedName>
        <fullName evidence="3">Endolytic peptidoglycan transglycosylase RlpA</fullName>
        <ecNumber evidence="3">4.2.2.-</ecNumber>
    </recommendedName>
</protein>
<dbReference type="InterPro" id="IPR009009">
    <property type="entry name" value="RlpA-like_DPBB"/>
</dbReference>
<evidence type="ECO:0000313" key="6">
    <source>
        <dbReference type="EMBL" id="MBB3947038.1"/>
    </source>
</evidence>
<reference evidence="6 7" key="1">
    <citation type="submission" date="2020-08" db="EMBL/GenBank/DDBJ databases">
        <title>Genomic Encyclopedia of Type Strains, Phase IV (KMG-IV): sequencing the most valuable type-strain genomes for metagenomic binning, comparative biology and taxonomic classification.</title>
        <authorList>
            <person name="Goeker M."/>
        </authorList>
    </citation>
    <scope>NUCLEOTIDE SEQUENCE [LARGE SCALE GENOMIC DNA]</scope>
    <source>
        <strain evidence="6 7">DSM 26438</strain>
    </source>
</reference>
<keyword evidence="3" id="KW-1003">Cell membrane</keyword>
<sequence length="352" mass="37250">MDLKSAVMKVGVSAKWLGIAVLCAATASCSTTSETKPKQKRSKEYFSESEYGVKASPRVADGANIPKGGGRFLVGNAYTVKGRRYFPKEEQNYDKSGLASWYGSAFHGRLTANGEAYDKEHLSAAHPTFPLPSYARVTNLKNGSSVVVRVNDRGPFHEGRLIDVSSKTADLLDMKATGTASVRVQYVGRAPLDGHDMPYLMASYVPKGARGPGINPEGQIASGVMVASASSSNLPIPNSPAYGGSAQMALVGSKKSQALQAMPLVDGPAPVVGQGGEQFVVLPEYGPILNERPEGNFLRAPTPSGRFASAYSEETASVSKAASAFDKVLVNKGGLNEQSIIAFVKNRQGNDR</sequence>
<keyword evidence="3" id="KW-0564">Palmitate</keyword>
<dbReference type="SUPFAM" id="SSF50685">
    <property type="entry name" value="Barwin-like endoglucanases"/>
    <property type="match status" value="1"/>
</dbReference>
<dbReference type="InterPro" id="IPR012997">
    <property type="entry name" value="RplA"/>
</dbReference>
<dbReference type="AlphaFoldDB" id="A0A7W6CAW5"/>
<evidence type="ECO:0000256" key="3">
    <source>
        <dbReference type="HAMAP-Rule" id="MF_02071"/>
    </source>
</evidence>
<evidence type="ECO:0000313" key="7">
    <source>
        <dbReference type="Proteomes" id="UP000565286"/>
    </source>
</evidence>
<organism evidence="6 7">
    <name type="scientific">Rhizobium skierniewicense</name>
    <dbReference type="NCBI Taxonomy" id="984260"/>
    <lineage>
        <taxon>Bacteria</taxon>
        <taxon>Pseudomonadati</taxon>
        <taxon>Pseudomonadota</taxon>
        <taxon>Alphaproteobacteria</taxon>
        <taxon>Hyphomicrobiales</taxon>
        <taxon>Rhizobiaceae</taxon>
        <taxon>Rhizobium/Agrobacterium group</taxon>
        <taxon>Rhizobium</taxon>
    </lineage>
</organism>
<dbReference type="GO" id="GO:0071555">
    <property type="term" value="P:cell wall organization"/>
    <property type="evidence" value="ECO:0007669"/>
    <property type="project" value="UniProtKB-KW"/>
</dbReference>
<dbReference type="CDD" id="cd22268">
    <property type="entry name" value="DPBB_RlpA-like"/>
    <property type="match status" value="1"/>
</dbReference>
<keyword evidence="2 3" id="KW-0961">Cell wall biogenesis/degradation</keyword>